<evidence type="ECO:0000259" key="3">
    <source>
        <dbReference type="Pfam" id="PF02230"/>
    </source>
</evidence>
<dbReference type="InParanoid" id="A0A2S8STD6"/>
<dbReference type="GO" id="GO:0016787">
    <property type="term" value="F:hydrolase activity"/>
    <property type="evidence" value="ECO:0007669"/>
    <property type="project" value="UniProtKB-KW"/>
</dbReference>
<dbReference type="InterPro" id="IPR029058">
    <property type="entry name" value="AB_hydrolase_fold"/>
</dbReference>
<dbReference type="Gene3D" id="3.40.50.1820">
    <property type="entry name" value="alpha/beta hydrolase"/>
    <property type="match status" value="1"/>
</dbReference>
<dbReference type="PANTHER" id="PTHR10655">
    <property type="entry name" value="LYSOPHOSPHOLIPASE-RELATED"/>
    <property type="match status" value="1"/>
</dbReference>
<evidence type="ECO:0000313" key="4">
    <source>
        <dbReference type="EMBL" id="PQV64009.1"/>
    </source>
</evidence>
<accession>A0A2S8STD6</accession>
<organism evidence="4 5">
    <name type="scientific">Abditibacterium utsteinense</name>
    <dbReference type="NCBI Taxonomy" id="1960156"/>
    <lineage>
        <taxon>Bacteria</taxon>
        <taxon>Pseudomonadati</taxon>
        <taxon>Abditibacteriota</taxon>
        <taxon>Abditibacteriia</taxon>
        <taxon>Abditibacteriales</taxon>
        <taxon>Abditibacteriaceae</taxon>
        <taxon>Abditibacterium</taxon>
    </lineage>
</organism>
<dbReference type="OrthoDB" id="9796570at2"/>
<dbReference type="SUPFAM" id="SSF53474">
    <property type="entry name" value="alpha/beta-Hydrolases"/>
    <property type="match status" value="1"/>
</dbReference>
<proteinExistence type="inferred from homology"/>
<dbReference type="EMBL" id="NIGF01000007">
    <property type="protein sequence ID" value="PQV64009.1"/>
    <property type="molecule type" value="Genomic_DNA"/>
</dbReference>
<dbReference type="Proteomes" id="UP000237684">
    <property type="component" value="Unassembled WGS sequence"/>
</dbReference>
<comment type="similarity">
    <text evidence="1">Belongs to the AB hydrolase superfamily. AB hydrolase 2 family.</text>
</comment>
<gene>
    <name evidence="4" type="ORF">B1R32_10734</name>
</gene>
<reference evidence="4 5" key="1">
    <citation type="journal article" date="2018" name="Syst. Appl. Microbiol.">
        <title>Abditibacterium utsteinense sp. nov., the first cultivated member of candidate phylum FBP, isolated from ice-free Antarctic soil samples.</title>
        <authorList>
            <person name="Tahon G."/>
            <person name="Tytgat B."/>
            <person name="Lebbe L."/>
            <person name="Carlier A."/>
            <person name="Willems A."/>
        </authorList>
    </citation>
    <scope>NUCLEOTIDE SEQUENCE [LARGE SCALE GENOMIC DNA]</scope>
    <source>
        <strain evidence="4 5">LMG 29911</strain>
    </source>
</reference>
<dbReference type="InterPro" id="IPR003140">
    <property type="entry name" value="PLipase/COase/thioEstase"/>
</dbReference>
<evidence type="ECO:0000256" key="2">
    <source>
        <dbReference type="ARBA" id="ARBA00022801"/>
    </source>
</evidence>
<keyword evidence="5" id="KW-1185">Reference proteome</keyword>
<feature type="domain" description="Phospholipase/carboxylesterase/thioesterase" evidence="3">
    <location>
        <begin position="71"/>
        <end position="200"/>
    </location>
</feature>
<dbReference type="RefSeq" id="WP_105483624.1">
    <property type="nucleotide sequence ID" value="NZ_NIGF01000007.1"/>
</dbReference>
<keyword evidence="2" id="KW-0378">Hydrolase</keyword>
<dbReference type="Pfam" id="PF02230">
    <property type="entry name" value="Abhydrolase_2"/>
    <property type="match status" value="1"/>
</dbReference>
<evidence type="ECO:0000256" key="1">
    <source>
        <dbReference type="ARBA" id="ARBA00006499"/>
    </source>
</evidence>
<dbReference type="PANTHER" id="PTHR10655:SF17">
    <property type="entry name" value="LYSOPHOSPHOLIPASE-LIKE PROTEIN 1"/>
    <property type="match status" value="1"/>
</dbReference>
<dbReference type="AlphaFoldDB" id="A0A2S8STD6"/>
<evidence type="ECO:0000313" key="5">
    <source>
        <dbReference type="Proteomes" id="UP000237684"/>
    </source>
</evidence>
<dbReference type="InterPro" id="IPR050565">
    <property type="entry name" value="LYPA1-2/EST-like"/>
</dbReference>
<sequence length="204" mass="22138">MNEFIHQFERGSGQTTVLSLHGTGGSESDLIPLALDLFPGASVLSPRGHILENGANRFFRRFGEGKFDLENLREETENLAQFVQSSSQKYAFDAQKVIALGYSNGANIAASLLLAHPETLAGAILLRAMTPFTPPKILSLEGKAVFLAAGRHDPIVPMENIDALARTLETARADVTLRFENAAHNLSGAEIEAARAFIKAKFEF</sequence>
<protein>
    <submittedName>
        <fullName evidence="4">Phospholipase/carboxylesterase</fullName>
    </submittedName>
</protein>
<name>A0A2S8STD6_9BACT</name>
<comment type="caution">
    <text evidence="4">The sequence shown here is derived from an EMBL/GenBank/DDBJ whole genome shotgun (WGS) entry which is preliminary data.</text>
</comment>